<protein>
    <submittedName>
        <fullName evidence="3">(2R)-3-sulfolactate dehydrogenase (NADP(+))</fullName>
        <ecNumber evidence="3">1.1.1.338</ecNumber>
    </submittedName>
</protein>
<dbReference type="Gene3D" id="1.10.1530.10">
    <property type="match status" value="1"/>
</dbReference>
<dbReference type="SUPFAM" id="SSF89733">
    <property type="entry name" value="L-sulfolactate dehydrogenase-like"/>
    <property type="match status" value="1"/>
</dbReference>
<keyword evidence="4" id="KW-1185">Reference proteome</keyword>
<sequence>MTMVRLTLAEIEAAANAALSAHGASAAQAAALARAITAAQATGATTLGLGHLFDDCAALDAGRANGLADPVVDAGAAAVIRVDARGGFPQLGVERGWPGLVAATRNAGVGILALRNGYTSGAIGYFARRLAVEEGVAAIVAANAGPAVMAASGGRTPVFCTNPLAFAMPLPDGPPLVIDQSSSAAAFVRIREAAEAGTPIPEGWALDAEGRPTTDGAAALAGTLLPFGGARGANIALMVEMMAVGLTGGNWSREAPPFNRGDRSPGVGLFILAIDPAASGGADVAGRLSGFLDALRDEPDIHLPGIGKGLRAEAAAADGVAVDAALWARVLALAEVVD</sequence>
<evidence type="ECO:0000313" key="3">
    <source>
        <dbReference type="EMBL" id="SLN53796.1"/>
    </source>
</evidence>
<dbReference type="AlphaFoldDB" id="A0A1Y5T205"/>
<dbReference type="InterPro" id="IPR003767">
    <property type="entry name" value="Malate/L-lactate_DH-like"/>
</dbReference>
<reference evidence="3 4" key="1">
    <citation type="submission" date="2017-03" db="EMBL/GenBank/DDBJ databases">
        <authorList>
            <person name="Afonso C.L."/>
            <person name="Miller P.J."/>
            <person name="Scott M.A."/>
            <person name="Spackman E."/>
            <person name="Goraichik I."/>
            <person name="Dimitrov K.M."/>
            <person name="Suarez D.L."/>
            <person name="Swayne D.E."/>
        </authorList>
    </citation>
    <scope>NUCLEOTIDE SEQUENCE [LARGE SCALE GENOMIC DNA]</scope>
    <source>
        <strain evidence="3 4">CECT 7691</strain>
    </source>
</reference>
<dbReference type="EMBL" id="FWFR01000002">
    <property type="protein sequence ID" value="SLN53796.1"/>
    <property type="molecule type" value="Genomic_DNA"/>
</dbReference>
<evidence type="ECO:0000256" key="1">
    <source>
        <dbReference type="ARBA" id="ARBA00006056"/>
    </source>
</evidence>
<dbReference type="Gene3D" id="3.30.1370.60">
    <property type="entry name" value="Hypothetical oxidoreductase yiak, domain 2"/>
    <property type="match status" value="1"/>
</dbReference>
<keyword evidence="2 3" id="KW-0560">Oxidoreductase</keyword>
<dbReference type="EC" id="1.1.1.338" evidence="3"/>
<dbReference type="PANTHER" id="PTHR11091">
    <property type="entry name" value="OXIDOREDUCTASE-RELATED"/>
    <property type="match status" value="1"/>
</dbReference>
<name>A0A1Y5T205_9PROT</name>
<dbReference type="InterPro" id="IPR043144">
    <property type="entry name" value="Mal/L-sulf/L-lact_DH-like_ah"/>
</dbReference>
<evidence type="ECO:0000256" key="2">
    <source>
        <dbReference type="ARBA" id="ARBA00023002"/>
    </source>
</evidence>
<dbReference type="Pfam" id="PF02615">
    <property type="entry name" value="Ldh_2"/>
    <property type="match status" value="1"/>
</dbReference>
<evidence type="ECO:0000313" key="4">
    <source>
        <dbReference type="Proteomes" id="UP000193200"/>
    </source>
</evidence>
<dbReference type="GO" id="GO:0016491">
    <property type="term" value="F:oxidoreductase activity"/>
    <property type="evidence" value="ECO:0007669"/>
    <property type="project" value="UniProtKB-KW"/>
</dbReference>
<dbReference type="InterPro" id="IPR036111">
    <property type="entry name" value="Mal/L-sulfo/L-lacto_DH-like_sf"/>
</dbReference>
<comment type="similarity">
    <text evidence="1">Belongs to the LDH2/MDH2 oxidoreductase family.</text>
</comment>
<accession>A0A1Y5T205</accession>
<proteinExistence type="inferred from homology"/>
<dbReference type="PANTHER" id="PTHR11091:SF0">
    <property type="entry name" value="MALATE DEHYDROGENASE"/>
    <property type="match status" value="1"/>
</dbReference>
<dbReference type="RefSeq" id="WP_217807930.1">
    <property type="nucleotide sequence ID" value="NZ_FWFR01000002.1"/>
</dbReference>
<organism evidence="3 4">
    <name type="scientific">Oceanibacterium hippocampi</name>
    <dbReference type="NCBI Taxonomy" id="745714"/>
    <lineage>
        <taxon>Bacteria</taxon>
        <taxon>Pseudomonadati</taxon>
        <taxon>Pseudomonadota</taxon>
        <taxon>Alphaproteobacteria</taxon>
        <taxon>Sneathiellales</taxon>
        <taxon>Sneathiellaceae</taxon>
        <taxon>Oceanibacterium</taxon>
    </lineage>
</organism>
<dbReference type="InterPro" id="IPR043143">
    <property type="entry name" value="Mal/L-sulf/L-lact_DH-like_NADP"/>
</dbReference>
<dbReference type="Proteomes" id="UP000193200">
    <property type="component" value="Unassembled WGS sequence"/>
</dbReference>
<gene>
    <name evidence="3" type="primary">comC</name>
    <name evidence="3" type="ORF">OCH7691_02264</name>
</gene>
<dbReference type="InParanoid" id="A0A1Y5T205"/>